<gene>
    <name evidence="1" type="ORF">Pmani_011050</name>
</gene>
<comment type="caution">
    <text evidence="1">The sequence shown here is derived from an EMBL/GenBank/DDBJ whole genome shotgun (WGS) entry which is preliminary data.</text>
</comment>
<dbReference type="Proteomes" id="UP001292094">
    <property type="component" value="Unassembled WGS sequence"/>
</dbReference>
<dbReference type="EMBL" id="JAWZYT010000882">
    <property type="protein sequence ID" value="KAK4317913.1"/>
    <property type="molecule type" value="Genomic_DNA"/>
</dbReference>
<name>A0AAE1UBG0_9EUCA</name>
<organism evidence="1 2">
    <name type="scientific">Petrolisthes manimaculis</name>
    <dbReference type="NCBI Taxonomy" id="1843537"/>
    <lineage>
        <taxon>Eukaryota</taxon>
        <taxon>Metazoa</taxon>
        <taxon>Ecdysozoa</taxon>
        <taxon>Arthropoda</taxon>
        <taxon>Crustacea</taxon>
        <taxon>Multicrustacea</taxon>
        <taxon>Malacostraca</taxon>
        <taxon>Eumalacostraca</taxon>
        <taxon>Eucarida</taxon>
        <taxon>Decapoda</taxon>
        <taxon>Pleocyemata</taxon>
        <taxon>Anomura</taxon>
        <taxon>Galatheoidea</taxon>
        <taxon>Porcellanidae</taxon>
        <taxon>Petrolisthes</taxon>
    </lineage>
</organism>
<proteinExistence type="predicted"/>
<dbReference type="AlphaFoldDB" id="A0AAE1UBG0"/>
<evidence type="ECO:0000313" key="1">
    <source>
        <dbReference type="EMBL" id="KAK4317913.1"/>
    </source>
</evidence>
<keyword evidence="2" id="KW-1185">Reference proteome</keyword>
<evidence type="ECO:0000313" key="2">
    <source>
        <dbReference type="Proteomes" id="UP001292094"/>
    </source>
</evidence>
<protein>
    <submittedName>
        <fullName evidence="1">Uncharacterized protein</fullName>
    </submittedName>
</protein>
<accession>A0AAE1UBG0</accession>
<reference evidence="1" key="1">
    <citation type="submission" date="2023-11" db="EMBL/GenBank/DDBJ databases">
        <title>Genome assemblies of two species of porcelain crab, Petrolisthes cinctipes and Petrolisthes manimaculis (Anomura: Porcellanidae).</title>
        <authorList>
            <person name="Angst P."/>
        </authorList>
    </citation>
    <scope>NUCLEOTIDE SEQUENCE</scope>
    <source>
        <strain evidence="1">PB745_02</strain>
        <tissue evidence="1">Gill</tissue>
    </source>
</reference>
<sequence>MDSISNSKSICAGPRDSDAVVLVHCPPGSGQEVEGNTLSSCYCLVALMVTANQPWGPLVSKYRLCGGLIYNSLGIRNFMSK</sequence>